<reference evidence="5 6" key="1">
    <citation type="submission" date="2020-09" db="EMBL/GenBank/DDBJ databases">
        <title>Sinomicrobium weinanense sp. nov., a halophilic bacteria isolated from saline-alkali soil.</title>
        <authorList>
            <person name="Wu P."/>
            <person name="Ren H."/>
            <person name="Mei Y."/>
            <person name="Liang Y."/>
            <person name="Chen Z."/>
        </authorList>
    </citation>
    <scope>NUCLEOTIDE SEQUENCE [LARGE SCALE GENOMIC DNA]</scope>
    <source>
        <strain evidence="5 6">FJxs</strain>
    </source>
</reference>
<dbReference type="Proteomes" id="UP000653730">
    <property type="component" value="Unassembled WGS sequence"/>
</dbReference>
<feature type="domain" description="HTH araC/xylS-type" evidence="4">
    <location>
        <begin position="229"/>
        <end position="326"/>
    </location>
</feature>
<dbReference type="GO" id="GO:0003700">
    <property type="term" value="F:DNA-binding transcription factor activity"/>
    <property type="evidence" value="ECO:0007669"/>
    <property type="project" value="InterPro"/>
</dbReference>
<dbReference type="SMART" id="SM00342">
    <property type="entry name" value="HTH_ARAC"/>
    <property type="match status" value="1"/>
</dbReference>
<dbReference type="RefSeq" id="WP_187963616.1">
    <property type="nucleotide sequence ID" value="NZ_JACVDC010000001.1"/>
</dbReference>
<dbReference type="SUPFAM" id="SSF46689">
    <property type="entry name" value="Homeodomain-like"/>
    <property type="match status" value="2"/>
</dbReference>
<gene>
    <name evidence="5" type="ORF">IBL28_00670</name>
</gene>
<evidence type="ECO:0000256" key="2">
    <source>
        <dbReference type="ARBA" id="ARBA00023125"/>
    </source>
</evidence>
<dbReference type="InterPro" id="IPR009057">
    <property type="entry name" value="Homeodomain-like_sf"/>
</dbReference>
<dbReference type="InterPro" id="IPR018060">
    <property type="entry name" value="HTH_AraC"/>
</dbReference>
<sequence length="326" mass="38553">MKFRLRSDDLQEVIYQREFPEDFVTTGSIEEARFELNFGDCMQGHWVEQWFDGIHILYGLVHIIRNLRLKAESETPVIEMHFALSGHTEVKFNNSLQYFEFNSGEHNLFYTPYFDGYLDGFEQKSSCKILEIHLTTDYFKRLAQGRSGVLDRLLDGMEKQRQTFIGERNRFITAEMYRVIHEILQCEKTGVFKRLFLESKVLELLTLQIEQYQESPIMELQKEDVEKLHDLKSFLQEHYSEAFSLDQLSRKAGLNEFKLKKGFRTVFGTTVFRYLRDLRLEEAKLLLLSGKKTIPEIADFCGYQNPQYFTTAFKKKYGITPGKYKH</sequence>
<evidence type="ECO:0000256" key="3">
    <source>
        <dbReference type="ARBA" id="ARBA00023163"/>
    </source>
</evidence>
<keyword evidence="2" id="KW-0238">DNA-binding</keyword>
<dbReference type="InterPro" id="IPR020449">
    <property type="entry name" value="Tscrpt_reg_AraC-type_HTH"/>
</dbReference>
<dbReference type="InterPro" id="IPR053142">
    <property type="entry name" value="PchR_regulatory_protein"/>
</dbReference>
<keyword evidence="1" id="KW-0805">Transcription regulation</keyword>
<dbReference type="EMBL" id="JACVDC010000001">
    <property type="protein sequence ID" value="MBC9794462.1"/>
    <property type="molecule type" value="Genomic_DNA"/>
</dbReference>
<name>A0A926JNC4_9FLAO</name>
<keyword evidence="3" id="KW-0804">Transcription</keyword>
<proteinExistence type="predicted"/>
<accession>A0A926JNC4</accession>
<dbReference type="Pfam" id="PF12833">
    <property type="entry name" value="HTH_18"/>
    <property type="match status" value="1"/>
</dbReference>
<protein>
    <submittedName>
        <fullName evidence="5">Helix-turn-helix transcriptional regulator</fullName>
    </submittedName>
</protein>
<evidence type="ECO:0000313" key="5">
    <source>
        <dbReference type="EMBL" id="MBC9794462.1"/>
    </source>
</evidence>
<dbReference type="PRINTS" id="PR00032">
    <property type="entry name" value="HTHARAC"/>
</dbReference>
<evidence type="ECO:0000256" key="1">
    <source>
        <dbReference type="ARBA" id="ARBA00023015"/>
    </source>
</evidence>
<evidence type="ECO:0000259" key="4">
    <source>
        <dbReference type="PROSITE" id="PS01124"/>
    </source>
</evidence>
<dbReference type="PROSITE" id="PS01124">
    <property type="entry name" value="HTH_ARAC_FAMILY_2"/>
    <property type="match status" value="1"/>
</dbReference>
<dbReference type="GO" id="GO:0043565">
    <property type="term" value="F:sequence-specific DNA binding"/>
    <property type="evidence" value="ECO:0007669"/>
    <property type="project" value="InterPro"/>
</dbReference>
<dbReference type="PANTHER" id="PTHR47893">
    <property type="entry name" value="REGULATORY PROTEIN PCHR"/>
    <property type="match status" value="1"/>
</dbReference>
<keyword evidence="6" id="KW-1185">Reference proteome</keyword>
<organism evidence="5 6">
    <name type="scientific">Sinomicrobium weinanense</name>
    <dbReference type="NCBI Taxonomy" id="2842200"/>
    <lineage>
        <taxon>Bacteria</taxon>
        <taxon>Pseudomonadati</taxon>
        <taxon>Bacteroidota</taxon>
        <taxon>Flavobacteriia</taxon>
        <taxon>Flavobacteriales</taxon>
        <taxon>Flavobacteriaceae</taxon>
        <taxon>Sinomicrobium</taxon>
    </lineage>
</organism>
<evidence type="ECO:0000313" key="6">
    <source>
        <dbReference type="Proteomes" id="UP000653730"/>
    </source>
</evidence>
<dbReference type="AlphaFoldDB" id="A0A926JNC4"/>
<dbReference type="PANTHER" id="PTHR47893:SF1">
    <property type="entry name" value="REGULATORY PROTEIN PCHR"/>
    <property type="match status" value="1"/>
</dbReference>
<dbReference type="Gene3D" id="1.10.10.60">
    <property type="entry name" value="Homeodomain-like"/>
    <property type="match status" value="2"/>
</dbReference>
<comment type="caution">
    <text evidence="5">The sequence shown here is derived from an EMBL/GenBank/DDBJ whole genome shotgun (WGS) entry which is preliminary data.</text>
</comment>